<keyword evidence="3" id="KW-1185">Reference proteome</keyword>
<sequence length="297" mass="31650">MTSPDSHPFADSAADGTEHALLRLEHGDIHVCQDGPRDAPALLLLHGSATSGRSWDALVPLLVPAHRVIRIDLPGHGRSSEPVGRGYATSEQARTLGAVLDRLRVGQVVAIGHSSGGCAATALAEERPDLVTALALINTGPGMDAFIAPASAPIDPARWPPSDEQIRRFASTGFREGYQVPRELIDELRGMSPHAITAAMQASIAYLNQRALPARLAALGKPLRVIFGEQDRRWRPSSAEDYRVVPGAEIDLLPGAGHTPILEEPVRTAELLLPFTKLHATGTPRGATEPGPGPRER</sequence>
<dbReference type="Proteomes" id="UP000807371">
    <property type="component" value="Unassembled WGS sequence"/>
</dbReference>
<dbReference type="InterPro" id="IPR000073">
    <property type="entry name" value="AB_hydrolase_1"/>
</dbReference>
<dbReference type="SUPFAM" id="SSF53474">
    <property type="entry name" value="alpha/beta-Hydrolases"/>
    <property type="match status" value="1"/>
</dbReference>
<accession>A0ABS0NEZ4</accession>
<dbReference type="GO" id="GO:0016787">
    <property type="term" value="F:hydrolase activity"/>
    <property type="evidence" value="ECO:0007669"/>
    <property type="project" value="UniProtKB-KW"/>
</dbReference>
<feature type="domain" description="AB hydrolase-1" evidence="1">
    <location>
        <begin position="42"/>
        <end position="270"/>
    </location>
</feature>
<evidence type="ECO:0000313" key="3">
    <source>
        <dbReference type="Proteomes" id="UP000807371"/>
    </source>
</evidence>
<reference evidence="2 3" key="1">
    <citation type="submission" date="2020-09" db="EMBL/GenBank/DDBJ databases">
        <title>Biosynthesis of the nuclear factor of activated T cells inhibitor NFAT-133 and its congeners in Streptomyces pactum.</title>
        <authorList>
            <person name="Zhou W."/>
            <person name="Posri P."/>
            <person name="Abugrain M.E."/>
            <person name="Weisberg A.J."/>
            <person name="Chang J.H."/>
            <person name="Mahmud T."/>
        </authorList>
    </citation>
    <scope>NUCLEOTIDE SEQUENCE [LARGE SCALE GENOMIC DNA]</scope>
    <source>
        <strain evidence="2 3">ATCC 27456</strain>
    </source>
</reference>
<evidence type="ECO:0000259" key="1">
    <source>
        <dbReference type="Pfam" id="PF12697"/>
    </source>
</evidence>
<dbReference type="PANTHER" id="PTHR43798">
    <property type="entry name" value="MONOACYLGLYCEROL LIPASE"/>
    <property type="match status" value="1"/>
</dbReference>
<dbReference type="EMBL" id="JACYXC010000001">
    <property type="protein sequence ID" value="MBH5333736.1"/>
    <property type="molecule type" value="Genomic_DNA"/>
</dbReference>
<dbReference type="Gene3D" id="3.40.50.1820">
    <property type="entry name" value="alpha/beta hydrolase"/>
    <property type="match status" value="1"/>
</dbReference>
<dbReference type="InterPro" id="IPR029058">
    <property type="entry name" value="AB_hydrolase_fold"/>
</dbReference>
<dbReference type="InterPro" id="IPR050266">
    <property type="entry name" value="AB_hydrolase_sf"/>
</dbReference>
<evidence type="ECO:0000313" key="2">
    <source>
        <dbReference type="EMBL" id="MBH5333736.1"/>
    </source>
</evidence>
<dbReference type="PRINTS" id="PR00111">
    <property type="entry name" value="ABHYDROLASE"/>
</dbReference>
<dbReference type="PANTHER" id="PTHR43798:SF33">
    <property type="entry name" value="HYDROLASE, PUTATIVE (AFU_ORTHOLOGUE AFUA_2G14860)-RELATED"/>
    <property type="match status" value="1"/>
</dbReference>
<comment type="caution">
    <text evidence="2">The sequence shown here is derived from an EMBL/GenBank/DDBJ whole genome shotgun (WGS) entry which is preliminary data.</text>
</comment>
<keyword evidence="2" id="KW-0378">Hydrolase</keyword>
<organism evidence="2 3">
    <name type="scientific">Streptomyces pactum</name>
    <dbReference type="NCBI Taxonomy" id="68249"/>
    <lineage>
        <taxon>Bacteria</taxon>
        <taxon>Bacillati</taxon>
        <taxon>Actinomycetota</taxon>
        <taxon>Actinomycetes</taxon>
        <taxon>Kitasatosporales</taxon>
        <taxon>Streptomycetaceae</taxon>
        <taxon>Streptomyces</taxon>
    </lineage>
</organism>
<proteinExistence type="predicted"/>
<dbReference type="RefSeq" id="WP_197987515.1">
    <property type="nucleotide sequence ID" value="NZ_JACYXC010000001.1"/>
</dbReference>
<gene>
    <name evidence="2" type="ORF">IHE55_02515</name>
</gene>
<dbReference type="Pfam" id="PF12697">
    <property type="entry name" value="Abhydrolase_6"/>
    <property type="match status" value="1"/>
</dbReference>
<name>A0ABS0NEZ4_9ACTN</name>
<protein>
    <submittedName>
        <fullName evidence="2">Alpha/beta hydrolase</fullName>
    </submittedName>
</protein>